<proteinExistence type="inferred from homology"/>
<dbReference type="PANTHER" id="PTHR13475">
    <property type="entry name" value="NEUGRIN"/>
    <property type="match status" value="1"/>
</dbReference>
<evidence type="ECO:0000256" key="6">
    <source>
        <dbReference type="SAM" id="MobiDB-lite"/>
    </source>
</evidence>
<dbReference type="InterPro" id="IPR010487">
    <property type="entry name" value="NGRN/Rrg9"/>
</dbReference>
<comment type="caution">
    <text evidence="7">The sequence shown here is derived from an EMBL/GenBank/DDBJ whole genome shotgun (WGS) entry which is preliminary data.</text>
</comment>
<comment type="subcellular location">
    <subcellularLocation>
        <location evidence="2">Mitochondrion</location>
    </subcellularLocation>
</comment>
<evidence type="ECO:0000256" key="3">
    <source>
        <dbReference type="ARBA" id="ARBA00010895"/>
    </source>
</evidence>
<feature type="compositionally biased region" description="Basic and acidic residues" evidence="6">
    <location>
        <begin position="88"/>
        <end position="103"/>
    </location>
</feature>
<accession>A0ABR4FR60</accession>
<dbReference type="Proteomes" id="UP001610563">
    <property type="component" value="Unassembled WGS sequence"/>
</dbReference>
<comment type="similarity">
    <text evidence="3">Belongs to the RRG9 family.</text>
</comment>
<evidence type="ECO:0000256" key="4">
    <source>
        <dbReference type="ARBA" id="ARBA00013566"/>
    </source>
</evidence>
<evidence type="ECO:0000313" key="7">
    <source>
        <dbReference type="EMBL" id="KAL2785731.1"/>
    </source>
</evidence>
<sequence length="262" mass="29471">MTPICPSSARLTFPNVLRSLLNVPAAPQLRTPSMQFANRPSLPRHSVRSIITIGEIPITTPAPPQPPKPTEDELSAIVNTSGAPIEQSAKDALKTAKAAERHSSPRAKAKAGQVVDRQKTNRKDQKRVTITTGSLSQKKKLEGWQIQKDALKKKFPTGWSPQKKLSPDAMEGIRHLHAMSPDKFTTAVLAEEFKVSPESIRRILKSKWRPNATEMEDRRKRWEKRHDRIWGHLSELGLRPQTEQTVHLSDTQKILYGNKKKA</sequence>
<comment type="function">
    <text evidence="1">Required for respiratory activity and maintenance and expression of the mitochondrial genome.</text>
</comment>
<keyword evidence="5" id="KW-0809">Transit peptide</keyword>
<evidence type="ECO:0000256" key="5">
    <source>
        <dbReference type="ARBA" id="ARBA00022946"/>
    </source>
</evidence>
<organism evidence="7 8">
    <name type="scientific">Aspergillus keveii</name>
    <dbReference type="NCBI Taxonomy" id="714993"/>
    <lineage>
        <taxon>Eukaryota</taxon>
        <taxon>Fungi</taxon>
        <taxon>Dikarya</taxon>
        <taxon>Ascomycota</taxon>
        <taxon>Pezizomycotina</taxon>
        <taxon>Eurotiomycetes</taxon>
        <taxon>Eurotiomycetidae</taxon>
        <taxon>Eurotiales</taxon>
        <taxon>Aspergillaceae</taxon>
        <taxon>Aspergillus</taxon>
        <taxon>Aspergillus subgen. Nidulantes</taxon>
    </lineage>
</organism>
<reference evidence="7 8" key="1">
    <citation type="submission" date="2024-07" db="EMBL/GenBank/DDBJ databases">
        <title>Section-level genome sequencing and comparative genomics of Aspergillus sections Usti and Cavernicolus.</title>
        <authorList>
            <consortium name="Lawrence Berkeley National Laboratory"/>
            <person name="Nybo J.L."/>
            <person name="Vesth T.C."/>
            <person name="Theobald S."/>
            <person name="Frisvad J.C."/>
            <person name="Larsen T.O."/>
            <person name="Kjaerboelling I."/>
            <person name="Rothschild-Mancinelli K."/>
            <person name="Lyhne E.K."/>
            <person name="Kogle M.E."/>
            <person name="Barry K."/>
            <person name="Clum A."/>
            <person name="Na H."/>
            <person name="Ledsgaard L."/>
            <person name="Lin J."/>
            <person name="Lipzen A."/>
            <person name="Kuo A."/>
            <person name="Riley R."/>
            <person name="Mondo S."/>
            <person name="Labutti K."/>
            <person name="Haridas S."/>
            <person name="Pangalinan J."/>
            <person name="Salamov A.A."/>
            <person name="Simmons B.A."/>
            <person name="Magnuson J.K."/>
            <person name="Chen J."/>
            <person name="Drula E."/>
            <person name="Henrissat B."/>
            <person name="Wiebenga A."/>
            <person name="Lubbers R.J."/>
            <person name="Gomes A.C."/>
            <person name="Makela M.R."/>
            <person name="Stajich J."/>
            <person name="Grigoriev I.V."/>
            <person name="Mortensen U.H."/>
            <person name="De Vries R.P."/>
            <person name="Baker S.E."/>
            <person name="Andersen M.R."/>
        </authorList>
    </citation>
    <scope>NUCLEOTIDE SEQUENCE [LARGE SCALE GENOMIC DNA]</scope>
    <source>
        <strain evidence="7 8">CBS 209.92</strain>
    </source>
</reference>
<gene>
    <name evidence="7" type="ORF">BJX66DRAFT_50658</name>
</gene>
<name>A0ABR4FR60_9EURO</name>
<keyword evidence="8" id="KW-1185">Reference proteome</keyword>
<dbReference type="PANTHER" id="PTHR13475:SF3">
    <property type="entry name" value="NEUGRIN"/>
    <property type="match status" value="1"/>
</dbReference>
<evidence type="ECO:0000256" key="1">
    <source>
        <dbReference type="ARBA" id="ARBA00003548"/>
    </source>
</evidence>
<evidence type="ECO:0000313" key="8">
    <source>
        <dbReference type="Proteomes" id="UP001610563"/>
    </source>
</evidence>
<feature type="compositionally biased region" description="Basic and acidic residues" evidence="6">
    <location>
        <begin position="116"/>
        <end position="127"/>
    </location>
</feature>
<evidence type="ECO:0000256" key="2">
    <source>
        <dbReference type="ARBA" id="ARBA00004173"/>
    </source>
</evidence>
<protein>
    <recommendedName>
        <fullName evidence="4">Required for respiratory growth protein 9, mitochondrial</fullName>
    </recommendedName>
</protein>
<dbReference type="Pfam" id="PF06413">
    <property type="entry name" value="Neugrin"/>
    <property type="match status" value="1"/>
</dbReference>
<feature type="region of interest" description="Disordered" evidence="6">
    <location>
        <begin position="82"/>
        <end position="127"/>
    </location>
</feature>
<dbReference type="EMBL" id="JBFTWV010000135">
    <property type="protein sequence ID" value="KAL2785731.1"/>
    <property type="molecule type" value="Genomic_DNA"/>
</dbReference>